<evidence type="ECO:0000313" key="2">
    <source>
        <dbReference type="EMBL" id="HJG85923.1"/>
    </source>
</evidence>
<name>A0A921MJW7_9FIRM</name>
<organism evidence="2 3">
    <name type="scientific">Pseudoflavonifractor capillosus</name>
    <dbReference type="NCBI Taxonomy" id="106588"/>
    <lineage>
        <taxon>Bacteria</taxon>
        <taxon>Bacillati</taxon>
        <taxon>Bacillota</taxon>
        <taxon>Clostridia</taxon>
        <taxon>Eubacteriales</taxon>
        <taxon>Oscillospiraceae</taxon>
        <taxon>Pseudoflavonifractor</taxon>
    </lineage>
</organism>
<evidence type="ECO:0000256" key="1">
    <source>
        <dbReference type="SAM" id="Phobius"/>
    </source>
</evidence>
<keyword evidence="1" id="KW-0812">Transmembrane</keyword>
<dbReference type="RefSeq" id="WP_295369247.1">
    <property type="nucleotide sequence ID" value="NZ_DYUC01000021.1"/>
</dbReference>
<comment type="caution">
    <text evidence="2">The sequence shown here is derived from an EMBL/GenBank/DDBJ whole genome shotgun (WGS) entry which is preliminary data.</text>
</comment>
<sequence>MYSFAAVLLALLVARGGWGLLKRTRLPRAARLLTALLIGGAAAALLYWGMLYLSILAFQINDPVTW</sequence>
<reference evidence="2" key="1">
    <citation type="journal article" date="2021" name="PeerJ">
        <title>Extensive microbial diversity within the chicken gut microbiome revealed by metagenomics and culture.</title>
        <authorList>
            <person name="Gilroy R."/>
            <person name="Ravi A."/>
            <person name="Getino M."/>
            <person name="Pursley I."/>
            <person name="Horton D.L."/>
            <person name="Alikhan N.F."/>
            <person name="Baker D."/>
            <person name="Gharbi K."/>
            <person name="Hall N."/>
            <person name="Watson M."/>
            <person name="Adriaenssens E.M."/>
            <person name="Foster-Nyarko E."/>
            <person name="Jarju S."/>
            <person name="Secka A."/>
            <person name="Antonio M."/>
            <person name="Oren A."/>
            <person name="Chaudhuri R.R."/>
            <person name="La Ragione R."/>
            <person name="Hildebrand F."/>
            <person name="Pallen M.J."/>
        </authorList>
    </citation>
    <scope>NUCLEOTIDE SEQUENCE</scope>
    <source>
        <strain evidence="2">CHK179-5677</strain>
    </source>
</reference>
<reference evidence="2" key="2">
    <citation type="submission" date="2021-09" db="EMBL/GenBank/DDBJ databases">
        <authorList>
            <person name="Gilroy R."/>
        </authorList>
    </citation>
    <scope>NUCLEOTIDE SEQUENCE</scope>
    <source>
        <strain evidence="2">CHK179-5677</strain>
    </source>
</reference>
<dbReference type="AlphaFoldDB" id="A0A921MJW7"/>
<dbReference type="Proteomes" id="UP000760668">
    <property type="component" value="Unassembled WGS sequence"/>
</dbReference>
<feature type="transmembrane region" description="Helical" evidence="1">
    <location>
        <begin position="32"/>
        <end position="58"/>
    </location>
</feature>
<proteinExistence type="predicted"/>
<accession>A0A921MJW7</accession>
<keyword evidence="1" id="KW-0472">Membrane</keyword>
<evidence type="ECO:0000313" key="3">
    <source>
        <dbReference type="Proteomes" id="UP000760668"/>
    </source>
</evidence>
<dbReference type="EMBL" id="DYUC01000021">
    <property type="protein sequence ID" value="HJG85923.1"/>
    <property type="molecule type" value="Genomic_DNA"/>
</dbReference>
<protein>
    <submittedName>
        <fullName evidence="2">Uncharacterized protein</fullName>
    </submittedName>
</protein>
<gene>
    <name evidence="2" type="ORF">K8V01_02665</name>
</gene>
<keyword evidence="1" id="KW-1133">Transmembrane helix</keyword>